<comment type="pathway">
    <text evidence="4 6">Cofactor biosynthesis; NAD(+) biosynthesis; quinolinate from L-kynurenine: step 2/3.</text>
</comment>
<feature type="binding site" evidence="4">
    <location>
        <position position="177"/>
    </location>
    <ligand>
        <name>pyridoxal 5'-phosphate</name>
        <dbReference type="ChEBI" id="CHEBI:597326"/>
    </ligand>
</feature>
<dbReference type="GO" id="GO:0009435">
    <property type="term" value="P:NAD+ biosynthetic process"/>
    <property type="evidence" value="ECO:0007669"/>
    <property type="project" value="UniProtKB-UniRule"/>
</dbReference>
<dbReference type="GO" id="GO:0019805">
    <property type="term" value="P:quinolinate biosynthetic process"/>
    <property type="evidence" value="ECO:0007669"/>
    <property type="project" value="UniProtKB-UniRule"/>
</dbReference>
<evidence type="ECO:0000256" key="4">
    <source>
        <dbReference type="HAMAP-Rule" id="MF_01970"/>
    </source>
</evidence>
<comment type="subunit">
    <text evidence="4 6">Homodimer.</text>
</comment>
<comment type="pathway">
    <text evidence="4 6">Amino-acid degradation; L-kynurenine degradation; L-alanine and anthranilate from L-kynurenine: step 1/1.</text>
</comment>
<dbReference type="GO" id="GO:0097053">
    <property type="term" value="P:L-kynurenine catabolic process"/>
    <property type="evidence" value="ECO:0007669"/>
    <property type="project" value="UniProtKB-UniRule"/>
</dbReference>
<accession>A0A1H0HQ31</accession>
<dbReference type="PANTHER" id="PTHR14084">
    <property type="entry name" value="KYNURENINASE"/>
    <property type="match status" value="1"/>
</dbReference>
<comment type="cofactor">
    <cofactor evidence="4 6">
        <name>pyridoxal 5'-phosphate</name>
        <dbReference type="ChEBI" id="CHEBI:597326"/>
    </cofactor>
</comment>
<proteinExistence type="inferred from homology"/>
<dbReference type="HAMAP" id="MF_01970">
    <property type="entry name" value="Kynureninase"/>
    <property type="match status" value="1"/>
</dbReference>
<dbReference type="InterPro" id="IPR015424">
    <property type="entry name" value="PyrdxlP-dep_Trfase"/>
</dbReference>
<dbReference type="GO" id="GO:0005737">
    <property type="term" value="C:cytoplasm"/>
    <property type="evidence" value="ECO:0007669"/>
    <property type="project" value="UniProtKB-UniRule"/>
</dbReference>
<organism evidence="7 8">
    <name type="scientific">Aureimonas jatrophae</name>
    <dbReference type="NCBI Taxonomy" id="1166073"/>
    <lineage>
        <taxon>Bacteria</taxon>
        <taxon>Pseudomonadati</taxon>
        <taxon>Pseudomonadota</taxon>
        <taxon>Alphaproteobacteria</taxon>
        <taxon>Hyphomicrobiales</taxon>
        <taxon>Aurantimonadaceae</taxon>
        <taxon>Aureimonas</taxon>
    </lineage>
</organism>
<comment type="similarity">
    <text evidence="4 6">Belongs to the kynureninase family.</text>
</comment>
<reference evidence="7 8" key="1">
    <citation type="submission" date="2016-10" db="EMBL/GenBank/DDBJ databases">
        <authorList>
            <person name="de Groot N.N."/>
        </authorList>
    </citation>
    <scope>NUCLEOTIDE SEQUENCE [LARGE SCALE GENOMIC DNA]</scope>
    <source>
        <strain evidence="8">L7-484,KACC 16230,DSM 25025</strain>
    </source>
</reference>
<dbReference type="Gene3D" id="3.90.1150.10">
    <property type="entry name" value="Aspartate Aminotransferase, domain 1"/>
    <property type="match status" value="1"/>
</dbReference>
<dbReference type="UniPathway" id="UPA00334">
    <property type="reaction ID" value="UER00455"/>
</dbReference>
<keyword evidence="1 4" id="KW-0662">Pyridine nucleotide biosynthesis</keyword>
<feature type="binding site" evidence="4">
    <location>
        <position position="209"/>
    </location>
    <ligand>
        <name>pyridoxal 5'-phosphate</name>
        <dbReference type="ChEBI" id="CHEBI:597326"/>
    </ligand>
</feature>
<dbReference type="InterPro" id="IPR010111">
    <property type="entry name" value="Kynureninase"/>
</dbReference>
<evidence type="ECO:0000256" key="6">
    <source>
        <dbReference type="PIRNR" id="PIRNR038800"/>
    </source>
</evidence>
<dbReference type="OrthoDB" id="9812626at2"/>
<dbReference type="NCBIfam" id="TIGR01814">
    <property type="entry name" value="kynureninase"/>
    <property type="match status" value="1"/>
</dbReference>
<dbReference type="Proteomes" id="UP000198793">
    <property type="component" value="Unassembled WGS sequence"/>
</dbReference>
<protein>
    <recommendedName>
        <fullName evidence="4 5">Kynureninase</fullName>
        <ecNumber evidence="4 5">3.7.1.3</ecNumber>
    </recommendedName>
    <alternativeName>
        <fullName evidence="4">L-kynurenine hydrolase</fullName>
    </alternativeName>
</protein>
<dbReference type="EC" id="3.7.1.3" evidence="4 5"/>
<comment type="catalytic activity">
    <reaction evidence="6">
        <text>3-hydroxy-L-kynurenine + H2O = 3-hydroxyanthranilate + L-alanine + H(+)</text>
        <dbReference type="Rhea" id="RHEA:25143"/>
        <dbReference type="ChEBI" id="CHEBI:15377"/>
        <dbReference type="ChEBI" id="CHEBI:15378"/>
        <dbReference type="ChEBI" id="CHEBI:36559"/>
        <dbReference type="ChEBI" id="CHEBI:57972"/>
        <dbReference type="ChEBI" id="CHEBI:58125"/>
        <dbReference type="EC" id="3.7.1.3"/>
    </reaction>
</comment>
<dbReference type="PIRSF" id="PIRSF038800">
    <property type="entry name" value="KYNU"/>
    <property type="match status" value="1"/>
</dbReference>
<feature type="binding site" evidence="4">
    <location>
        <position position="206"/>
    </location>
    <ligand>
        <name>pyridoxal 5'-phosphate</name>
        <dbReference type="ChEBI" id="CHEBI:597326"/>
    </ligand>
</feature>
<keyword evidence="2 4" id="KW-0378">Hydrolase</keyword>
<evidence type="ECO:0000313" key="8">
    <source>
        <dbReference type="Proteomes" id="UP000198793"/>
    </source>
</evidence>
<feature type="binding site" evidence="4">
    <location>
        <position position="231"/>
    </location>
    <ligand>
        <name>pyridoxal 5'-phosphate</name>
        <dbReference type="ChEBI" id="CHEBI:597326"/>
    </ligand>
</feature>
<keyword evidence="8" id="KW-1185">Reference proteome</keyword>
<dbReference type="STRING" id="1166073.SAMN05192530_104203"/>
<feature type="binding site" evidence="4">
    <location>
        <position position="287"/>
    </location>
    <ligand>
        <name>pyridoxal 5'-phosphate</name>
        <dbReference type="ChEBI" id="CHEBI:597326"/>
    </ligand>
</feature>
<sequence>MADALPRATDRWDARARELDAADPIAFARERFRLPDGLVYLDGNSLGALTKASAERVARTVSEEWGHGLIGSWNAAGWVDLPGRVGERIAALIGASAGSVVAADSTSVNLFKVLAAALALRPERRVIVSQRANFPTDLYMAEGLAQLLAQGHELRLVDEGADPAGALCERTAVLMLTHVDYRTGAIHDMAALTRAAHAAGALAIWDLAHSAGALELALEASGADFAVGCGYKFLNGGPGAPAFLFVAPRHQGEARQPLSGWFGHSAPFSFEPGYRPSDGIRRFQAGTPSVIALSSLDAALDAFEGVTMSQIRDKSVALTTFFVEAVEALAGPDLRLASPRRGEDRASQVSWRHPDAYALAQALIAHRIVGDFRAPDILRFGFAPLYNRFDEALRAARGIAEVLHAGLHLDPRFQVRNAVT</sequence>
<gene>
    <name evidence="4" type="primary">kynU</name>
    <name evidence="7" type="ORF">SAMN05192530_104203</name>
</gene>
<feature type="binding site" evidence="4">
    <location>
        <position position="261"/>
    </location>
    <ligand>
        <name>pyridoxal 5'-phosphate</name>
        <dbReference type="ChEBI" id="CHEBI:597326"/>
    </ligand>
</feature>
<feature type="binding site" evidence="4">
    <location>
        <begin position="134"/>
        <end position="137"/>
    </location>
    <ligand>
        <name>pyridoxal 5'-phosphate</name>
        <dbReference type="ChEBI" id="CHEBI:597326"/>
    </ligand>
</feature>
<dbReference type="UniPathway" id="UPA00253">
    <property type="reaction ID" value="UER00329"/>
</dbReference>
<dbReference type="AlphaFoldDB" id="A0A1H0HQ31"/>
<dbReference type="GO" id="GO:0043420">
    <property type="term" value="P:anthranilate metabolic process"/>
    <property type="evidence" value="ECO:0007669"/>
    <property type="project" value="TreeGrafter"/>
</dbReference>
<dbReference type="InterPro" id="IPR015422">
    <property type="entry name" value="PyrdxlP-dep_Trfase_small"/>
</dbReference>
<dbReference type="SUPFAM" id="SSF53383">
    <property type="entry name" value="PLP-dependent transferases"/>
    <property type="match status" value="1"/>
</dbReference>
<dbReference type="GO" id="GO:0030170">
    <property type="term" value="F:pyridoxal phosphate binding"/>
    <property type="evidence" value="ECO:0007669"/>
    <property type="project" value="UniProtKB-UniRule"/>
</dbReference>
<evidence type="ECO:0000313" key="7">
    <source>
        <dbReference type="EMBL" id="SDO20911.1"/>
    </source>
</evidence>
<dbReference type="InterPro" id="IPR015421">
    <property type="entry name" value="PyrdxlP-dep_Trfase_major"/>
</dbReference>
<feature type="modified residue" description="N6-(pyridoxal phosphate)lysine" evidence="4">
    <location>
        <position position="232"/>
    </location>
</feature>
<comment type="catalytic activity">
    <reaction evidence="4 6">
        <text>L-kynurenine + H2O = anthranilate + L-alanine + H(+)</text>
        <dbReference type="Rhea" id="RHEA:16813"/>
        <dbReference type="ChEBI" id="CHEBI:15377"/>
        <dbReference type="ChEBI" id="CHEBI:15378"/>
        <dbReference type="ChEBI" id="CHEBI:16567"/>
        <dbReference type="ChEBI" id="CHEBI:57959"/>
        <dbReference type="ChEBI" id="CHEBI:57972"/>
        <dbReference type="EC" id="3.7.1.3"/>
    </reaction>
</comment>
<evidence type="ECO:0000256" key="2">
    <source>
        <dbReference type="ARBA" id="ARBA00022801"/>
    </source>
</evidence>
<dbReference type="GO" id="GO:0030429">
    <property type="term" value="F:kynureninase activity"/>
    <property type="evidence" value="ECO:0007669"/>
    <property type="project" value="UniProtKB-UniRule"/>
</dbReference>
<feature type="binding site" evidence="4">
    <location>
        <position position="106"/>
    </location>
    <ligand>
        <name>pyridoxal 5'-phosphate</name>
        <dbReference type="ChEBI" id="CHEBI:597326"/>
    </ligand>
</feature>
<dbReference type="RefSeq" id="WP_090673034.1">
    <property type="nucleotide sequence ID" value="NZ_FNIT01000004.1"/>
</dbReference>
<dbReference type="GO" id="GO:0019441">
    <property type="term" value="P:L-tryptophan catabolic process to kynurenine"/>
    <property type="evidence" value="ECO:0007669"/>
    <property type="project" value="TreeGrafter"/>
</dbReference>
<keyword evidence="3 4" id="KW-0663">Pyridoxal phosphate</keyword>
<name>A0A1H0HQ31_9HYPH</name>
<dbReference type="PANTHER" id="PTHR14084:SF0">
    <property type="entry name" value="KYNURENINASE"/>
    <property type="match status" value="1"/>
</dbReference>
<dbReference type="Gene3D" id="3.40.640.10">
    <property type="entry name" value="Type I PLP-dependent aspartate aminotransferase-like (Major domain)"/>
    <property type="match status" value="1"/>
</dbReference>
<evidence type="ECO:0000256" key="3">
    <source>
        <dbReference type="ARBA" id="ARBA00022898"/>
    </source>
</evidence>
<evidence type="ECO:0000256" key="5">
    <source>
        <dbReference type="NCBIfam" id="TIGR01814"/>
    </source>
</evidence>
<feature type="binding site" evidence="4">
    <location>
        <position position="107"/>
    </location>
    <ligand>
        <name>pyridoxal 5'-phosphate</name>
        <dbReference type="ChEBI" id="CHEBI:597326"/>
    </ligand>
</feature>
<dbReference type="EMBL" id="FNIT01000004">
    <property type="protein sequence ID" value="SDO20911.1"/>
    <property type="molecule type" value="Genomic_DNA"/>
</dbReference>
<evidence type="ECO:0000256" key="1">
    <source>
        <dbReference type="ARBA" id="ARBA00022642"/>
    </source>
</evidence>
<comment type="function">
    <text evidence="4 6">Catalyzes the cleavage of L-kynurenine (L-Kyn) and L-3-hydroxykynurenine (L-3OHKyn) into anthranilic acid (AA) and 3-hydroxyanthranilic acid (3-OHAA), respectively.</text>
</comment>
<dbReference type="Pfam" id="PF22580">
    <property type="entry name" value="KYNU_C"/>
    <property type="match status" value="1"/>
</dbReference>